<name>A0A511B781_9PROT</name>
<dbReference type="Pfam" id="PF05962">
    <property type="entry name" value="HutD"/>
    <property type="match status" value="1"/>
</dbReference>
<comment type="caution">
    <text evidence="1">The sequence shown here is derived from an EMBL/GenBank/DDBJ whole genome shotgun (WGS) entry which is preliminary data.</text>
</comment>
<evidence type="ECO:0000313" key="1">
    <source>
        <dbReference type="EMBL" id="GEK96258.1"/>
    </source>
</evidence>
<accession>A0A511B781</accession>
<dbReference type="SUPFAM" id="SSF51182">
    <property type="entry name" value="RmlC-like cupins"/>
    <property type="match status" value="1"/>
</dbReference>
<dbReference type="InterPro" id="IPR010282">
    <property type="entry name" value="Uncharacterised_HutD/Ves"/>
</dbReference>
<dbReference type="Proteomes" id="UP000321079">
    <property type="component" value="Unassembled WGS sequence"/>
</dbReference>
<protein>
    <recommendedName>
        <fullName evidence="3">HutD family protein</fullName>
    </recommendedName>
</protein>
<dbReference type="PANTHER" id="PTHR37943:SF1">
    <property type="entry name" value="PROTEIN VES"/>
    <property type="match status" value="1"/>
</dbReference>
<dbReference type="RefSeq" id="WP_146860774.1">
    <property type="nucleotide sequence ID" value="NZ_BARK01000008.1"/>
</dbReference>
<evidence type="ECO:0008006" key="3">
    <source>
        <dbReference type="Google" id="ProtNLM"/>
    </source>
</evidence>
<dbReference type="OrthoDB" id="9800082at2"/>
<dbReference type="InterPro" id="IPR011051">
    <property type="entry name" value="RmlC_Cupin_sf"/>
</dbReference>
<gene>
    <name evidence="1" type="ORF">GKA01_14550</name>
</gene>
<organism evidence="1 2">
    <name type="scientific">Gluconobacter kanchanaburiensis NBRC 103587</name>
    <dbReference type="NCBI Taxonomy" id="1307948"/>
    <lineage>
        <taxon>Bacteria</taxon>
        <taxon>Pseudomonadati</taxon>
        <taxon>Pseudomonadota</taxon>
        <taxon>Alphaproteobacteria</taxon>
        <taxon>Acetobacterales</taxon>
        <taxon>Acetobacteraceae</taxon>
        <taxon>Gluconobacter</taxon>
    </lineage>
</organism>
<dbReference type="AlphaFoldDB" id="A0A511B781"/>
<dbReference type="EMBL" id="BJVA01000007">
    <property type="protein sequence ID" value="GEK96258.1"/>
    <property type="molecule type" value="Genomic_DNA"/>
</dbReference>
<sequence length="181" mass="19702">MTLRHIRLADLPDILWKNGAGTTRLLNEQPEWRLSVAFITGPAPFSVFPGILRQTGLLKGQGVQIIPAPNSPALRLERLGSILTYSGDLPMTGIPLAGPVEVLNLMRPQEAAGPTLISITSEQPLPNSLLAFVVVQNRWTVASDHQHYQLAPGDILLGDRPFALTILKTESTLRPIAYGIM</sequence>
<evidence type="ECO:0000313" key="2">
    <source>
        <dbReference type="Proteomes" id="UP000321079"/>
    </source>
</evidence>
<dbReference type="PANTHER" id="PTHR37943">
    <property type="entry name" value="PROTEIN VES"/>
    <property type="match status" value="1"/>
</dbReference>
<reference evidence="1 2" key="1">
    <citation type="submission" date="2019-07" db="EMBL/GenBank/DDBJ databases">
        <title>Whole genome shotgun sequence of Gluconobacter kanchanaburiensis NBRC 103587.</title>
        <authorList>
            <person name="Hosoyama A."/>
            <person name="Uohara A."/>
            <person name="Ohji S."/>
            <person name="Ichikawa N."/>
        </authorList>
    </citation>
    <scope>NUCLEOTIDE SEQUENCE [LARGE SCALE GENOMIC DNA]</scope>
    <source>
        <strain evidence="1 2">NBRC 103587</strain>
    </source>
</reference>
<dbReference type="Gene3D" id="2.60.120.10">
    <property type="entry name" value="Jelly Rolls"/>
    <property type="match status" value="1"/>
</dbReference>
<dbReference type="InterPro" id="IPR014710">
    <property type="entry name" value="RmlC-like_jellyroll"/>
</dbReference>
<proteinExistence type="predicted"/>
<keyword evidence="2" id="KW-1185">Reference proteome</keyword>